<keyword evidence="2" id="KW-1133">Transmembrane helix</keyword>
<evidence type="ECO:0000256" key="2">
    <source>
        <dbReference type="SAM" id="Phobius"/>
    </source>
</evidence>
<feature type="region of interest" description="Disordered" evidence="1">
    <location>
        <begin position="71"/>
        <end position="96"/>
    </location>
</feature>
<dbReference type="OrthoDB" id="721548at2759"/>
<name>A0A1E5WFB3_9POAL</name>
<gene>
    <name evidence="3" type="ORF">BAE44_0002870</name>
</gene>
<proteinExistence type="predicted"/>
<reference evidence="3 4" key="1">
    <citation type="submission" date="2016-09" db="EMBL/GenBank/DDBJ databases">
        <title>The draft genome of Dichanthelium oligosanthes: A C3 panicoid grass species.</title>
        <authorList>
            <person name="Studer A.J."/>
            <person name="Schnable J.C."/>
            <person name="Brutnell T.P."/>
        </authorList>
    </citation>
    <scope>NUCLEOTIDE SEQUENCE [LARGE SCALE GENOMIC DNA]</scope>
    <source>
        <strain evidence="4">cv. Kellogg 1175</strain>
        <tissue evidence="3">Leaf</tissue>
    </source>
</reference>
<keyword evidence="2" id="KW-0812">Transmembrane</keyword>
<dbReference type="Proteomes" id="UP000095767">
    <property type="component" value="Unassembled WGS sequence"/>
</dbReference>
<evidence type="ECO:0000313" key="3">
    <source>
        <dbReference type="EMBL" id="OEL36109.1"/>
    </source>
</evidence>
<feature type="transmembrane region" description="Helical" evidence="2">
    <location>
        <begin position="213"/>
        <end position="231"/>
    </location>
</feature>
<dbReference type="AlphaFoldDB" id="A0A1E5WFB3"/>
<evidence type="ECO:0000256" key="1">
    <source>
        <dbReference type="SAM" id="MobiDB-lite"/>
    </source>
</evidence>
<evidence type="ECO:0000313" key="4">
    <source>
        <dbReference type="Proteomes" id="UP000095767"/>
    </source>
</evidence>
<dbReference type="EMBL" id="LWDX02010084">
    <property type="protein sequence ID" value="OEL36109.1"/>
    <property type="molecule type" value="Genomic_DNA"/>
</dbReference>
<keyword evidence="4" id="KW-1185">Reference proteome</keyword>
<organism evidence="3 4">
    <name type="scientific">Dichanthelium oligosanthes</name>
    <dbReference type="NCBI Taxonomy" id="888268"/>
    <lineage>
        <taxon>Eukaryota</taxon>
        <taxon>Viridiplantae</taxon>
        <taxon>Streptophyta</taxon>
        <taxon>Embryophyta</taxon>
        <taxon>Tracheophyta</taxon>
        <taxon>Spermatophyta</taxon>
        <taxon>Magnoliopsida</taxon>
        <taxon>Liliopsida</taxon>
        <taxon>Poales</taxon>
        <taxon>Poaceae</taxon>
        <taxon>PACMAD clade</taxon>
        <taxon>Panicoideae</taxon>
        <taxon>Panicodae</taxon>
        <taxon>Paniceae</taxon>
        <taxon>Dichantheliinae</taxon>
        <taxon>Dichanthelium</taxon>
    </lineage>
</organism>
<keyword evidence="2" id="KW-0472">Membrane</keyword>
<accession>A0A1E5WFB3</accession>
<feature type="transmembrane region" description="Helical" evidence="2">
    <location>
        <begin position="184"/>
        <end position="201"/>
    </location>
</feature>
<comment type="caution">
    <text evidence="3">The sequence shown here is derived from an EMBL/GenBank/DDBJ whole genome shotgun (WGS) entry which is preliminary data.</text>
</comment>
<sequence length="234" mass="24790">MANHILQNPIIAAVIEDLNDTLVDVDAVQRLLDSVRAQIAANSAIYADEAAQLAEARRRLAEALFAAASRLARTEPEEQQPSALPEPEPKPGEEEMEELVAALAAPDFAEVAARLAQVVLQEEGEVVVQFEVADPEVGARAAEYLHIAVRVECSRQNGRILVQARSFLLLVRAAAFAITRAHLLPGVLLTVAVAYALAYAASGGTVVPGSASLLRISALVLCFLFGVPVVGNLA</sequence>
<protein>
    <submittedName>
        <fullName evidence="3">Uncharacterized protein</fullName>
    </submittedName>
</protein>